<dbReference type="STRING" id="394503.Ccel_1211"/>
<dbReference type="PANTHER" id="PTHR31793">
    <property type="entry name" value="4-HYDROXYBENZOYL-COA THIOESTERASE FAMILY MEMBER"/>
    <property type="match status" value="1"/>
</dbReference>
<organism evidence="3 4">
    <name type="scientific">Ruminiclostridium cellulolyticum (strain ATCC 35319 / DSM 5812 / JCM 6584 / H10)</name>
    <name type="common">Clostridium cellulolyticum</name>
    <dbReference type="NCBI Taxonomy" id="394503"/>
    <lineage>
        <taxon>Bacteria</taxon>
        <taxon>Bacillati</taxon>
        <taxon>Bacillota</taxon>
        <taxon>Clostridia</taxon>
        <taxon>Eubacteriales</taxon>
        <taxon>Oscillospiraceae</taxon>
        <taxon>Ruminiclostridium</taxon>
    </lineage>
</organism>
<dbReference type="InterPro" id="IPR029069">
    <property type="entry name" value="HotDog_dom_sf"/>
</dbReference>
<keyword evidence="4" id="KW-1185">Reference proteome</keyword>
<name>B8I0J3_RUMCH</name>
<evidence type="ECO:0000256" key="1">
    <source>
        <dbReference type="ARBA" id="ARBA00005953"/>
    </source>
</evidence>
<dbReference type="EMBL" id="CP001348">
    <property type="protein sequence ID" value="ACL75568.1"/>
    <property type="molecule type" value="Genomic_DNA"/>
</dbReference>
<reference evidence="3 4" key="1">
    <citation type="submission" date="2009-01" db="EMBL/GenBank/DDBJ databases">
        <title>Complete sequence of Clostridium cellulolyticum H10.</title>
        <authorList>
            <consortium name="US DOE Joint Genome Institute"/>
            <person name="Lucas S."/>
            <person name="Copeland A."/>
            <person name="Lapidus A."/>
            <person name="Glavina del Rio T."/>
            <person name="Dalin E."/>
            <person name="Tice H."/>
            <person name="Bruce D."/>
            <person name="Goodwin L."/>
            <person name="Pitluck S."/>
            <person name="Chertkov O."/>
            <person name="Saunders E."/>
            <person name="Brettin T."/>
            <person name="Detter J.C."/>
            <person name="Han C."/>
            <person name="Larimer F."/>
            <person name="Land M."/>
            <person name="Hauser L."/>
            <person name="Kyrpides N."/>
            <person name="Ivanova N."/>
            <person name="Zhou J."/>
            <person name="Richardson P."/>
        </authorList>
    </citation>
    <scope>NUCLEOTIDE SEQUENCE [LARGE SCALE GENOMIC DNA]</scope>
    <source>
        <strain evidence="4">ATCC 35319 / DSM 5812 / JCM 6584 / H10</strain>
    </source>
</reference>
<dbReference type="KEGG" id="cce:Ccel_1211"/>
<dbReference type="GO" id="GO:0047617">
    <property type="term" value="F:fatty acyl-CoA hydrolase activity"/>
    <property type="evidence" value="ECO:0007669"/>
    <property type="project" value="TreeGrafter"/>
</dbReference>
<dbReference type="RefSeq" id="WP_015924718.1">
    <property type="nucleotide sequence ID" value="NC_011898.1"/>
</dbReference>
<keyword evidence="2" id="KW-0378">Hydrolase</keyword>
<dbReference type="InterPro" id="IPR050563">
    <property type="entry name" value="4-hydroxybenzoyl-CoA_TE"/>
</dbReference>
<dbReference type="OrthoDB" id="9800856at2"/>
<proteinExistence type="inferred from homology"/>
<accession>B8I0J3</accession>
<comment type="similarity">
    <text evidence="1">Belongs to the 4-hydroxybenzoyl-CoA thioesterase family.</text>
</comment>
<evidence type="ECO:0000256" key="2">
    <source>
        <dbReference type="ARBA" id="ARBA00022801"/>
    </source>
</evidence>
<evidence type="ECO:0000313" key="4">
    <source>
        <dbReference type="Proteomes" id="UP000001349"/>
    </source>
</evidence>
<evidence type="ECO:0000313" key="3">
    <source>
        <dbReference type="EMBL" id="ACL75568.1"/>
    </source>
</evidence>
<sequence>MITRTSFPVSYSEIDKMGIVHHSYYPKWFEIGRRDYMNKAGIPDSSIYSQGFYLPLCELECKFKSPAKYGDEIIVITVITFLSCVKVRFEYKVLNNRREEPIAVGNTVHAWTDKDIKPLNIEKAAPQIYTSFKGLVETGGINQYKGTIFIHKK</sequence>
<protein>
    <submittedName>
        <fullName evidence="3">Thioesterase superfamily protein</fullName>
    </submittedName>
</protein>
<dbReference type="AlphaFoldDB" id="B8I0J3"/>
<dbReference type="Pfam" id="PF13279">
    <property type="entry name" value="4HBT_2"/>
    <property type="match status" value="1"/>
</dbReference>
<gene>
    <name evidence="3" type="ordered locus">Ccel_1211</name>
</gene>
<dbReference type="PANTHER" id="PTHR31793:SF27">
    <property type="entry name" value="NOVEL THIOESTERASE SUPERFAMILY DOMAIN AND SAPOSIN A-TYPE DOMAIN CONTAINING PROTEIN (0610012H03RIK)"/>
    <property type="match status" value="1"/>
</dbReference>
<dbReference type="SUPFAM" id="SSF54637">
    <property type="entry name" value="Thioesterase/thiol ester dehydrase-isomerase"/>
    <property type="match status" value="1"/>
</dbReference>
<dbReference type="Gene3D" id="3.10.129.10">
    <property type="entry name" value="Hotdog Thioesterase"/>
    <property type="match status" value="1"/>
</dbReference>
<dbReference type="eggNOG" id="COG0824">
    <property type="taxonomic scope" value="Bacteria"/>
</dbReference>
<dbReference type="HOGENOM" id="CLU_101141_3_3_9"/>
<dbReference type="CDD" id="cd00586">
    <property type="entry name" value="4HBT"/>
    <property type="match status" value="1"/>
</dbReference>
<dbReference type="Proteomes" id="UP000001349">
    <property type="component" value="Chromosome"/>
</dbReference>